<evidence type="ECO:0000256" key="4">
    <source>
        <dbReference type="ARBA" id="ARBA00023143"/>
    </source>
</evidence>
<dbReference type="InterPro" id="IPR006299">
    <property type="entry name" value="FlgC"/>
</dbReference>
<dbReference type="InterPro" id="IPR001444">
    <property type="entry name" value="Flag_bb_rod_N"/>
</dbReference>
<keyword evidence="9" id="KW-0282">Flagellum</keyword>
<reference evidence="9 10" key="1">
    <citation type="submission" date="2020-08" db="EMBL/GenBank/DDBJ databases">
        <title>Bridging the membrane lipid divide: bacteria of the FCB group superphylum have the potential to synthesize archaeal ether lipids.</title>
        <authorList>
            <person name="Villanueva L."/>
            <person name="Von Meijenfeldt F.A.B."/>
            <person name="Westbye A.B."/>
            <person name="Yadav S."/>
            <person name="Hopmans E.C."/>
            <person name="Dutilh B.E."/>
            <person name="Sinninghe Damste J.S."/>
        </authorList>
    </citation>
    <scope>NUCLEOTIDE SEQUENCE [LARGE SCALE GENOMIC DNA]</scope>
    <source>
        <strain evidence="9">NIOZ-UU17</strain>
    </source>
</reference>
<dbReference type="GO" id="GO:0071978">
    <property type="term" value="P:bacterial-type flagellum-dependent swarming motility"/>
    <property type="evidence" value="ECO:0007669"/>
    <property type="project" value="TreeGrafter"/>
</dbReference>
<comment type="subunit">
    <text evidence="5 6">The basal body constitutes a major portion of the flagellar organelle and consists of four rings (L,P,S, and M) mounted on a central rod. The rod consists of about 26 subunits of FlgG in the distal portion, and FlgB, FlgC and FlgF are thought to build up the proximal portion of the rod with about 6 subunits each.</text>
</comment>
<dbReference type="Proteomes" id="UP000605201">
    <property type="component" value="Unassembled WGS sequence"/>
</dbReference>
<evidence type="ECO:0000259" key="7">
    <source>
        <dbReference type="Pfam" id="PF00460"/>
    </source>
</evidence>
<dbReference type="InterPro" id="IPR010930">
    <property type="entry name" value="Flg_bb/hook_C_dom"/>
</dbReference>
<evidence type="ECO:0000313" key="10">
    <source>
        <dbReference type="Proteomes" id="UP000605201"/>
    </source>
</evidence>
<evidence type="ECO:0000313" key="9">
    <source>
        <dbReference type="EMBL" id="MBC8432313.1"/>
    </source>
</evidence>
<dbReference type="PROSITE" id="PS00588">
    <property type="entry name" value="FLAGELLA_BB_ROD"/>
    <property type="match status" value="1"/>
</dbReference>
<keyword evidence="4 6" id="KW-0975">Bacterial flagellum</keyword>
<dbReference type="Pfam" id="PF00460">
    <property type="entry name" value="Flg_bb_rod"/>
    <property type="match status" value="1"/>
</dbReference>
<sequence>MDFMIPLEASASGLYAQRKRMDIIASNLANLETTRTDKGGPYRRKMVVMRSKSMVGGFRNILDRQVEGVQIEQIVEDKSPFKKVFNPSHPDADKDGYLLKPNVELIVETTNMLMARRAFEANIAAIKAARQMIIKALEIGR</sequence>
<proteinExistence type="inferred from homology"/>
<keyword evidence="9" id="KW-0966">Cell projection</keyword>
<name>A0A8J6NU05_9BACT</name>
<keyword evidence="9" id="KW-0969">Cilium</keyword>
<dbReference type="EMBL" id="JACNIG010000216">
    <property type="protein sequence ID" value="MBC8432313.1"/>
    <property type="molecule type" value="Genomic_DNA"/>
</dbReference>
<dbReference type="InterPro" id="IPR019776">
    <property type="entry name" value="Flagellar_basal_body_rod_CS"/>
</dbReference>
<comment type="caution">
    <text evidence="9">The sequence shown here is derived from an EMBL/GenBank/DDBJ whole genome shotgun (WGS) entry which is preliminary data.</text>
</comment>
<protein>
    <recommendedName>
        <fullName evidence="3 6">Flagellar basal-body rod protein FlgC</fullName>
    </recommendedName>
</protein>
<evidence type="ECO:0000259" key="8">
    <source>
        <dbReference type="Pfam" id="PF06429"/>
    </source>
</evidence>
<feature type="domain" description="Flagellar basal-body/hook protein C-terminal" evidence="8">
    <location>
        <begin position="95"/>
        <end position="137"/>
    </location>
</feature>
<organism evidence="9 10">
    <name type="scientific">Candidatus Desulfatibia vada</name>
    <dbReference type="NCBI Taxonomy" id="2841696"/>
    <lineage>
        <taxon>Bacteria</taxon>
        <taxon>Pseudomonadati</taxon>
        <taxon>Thermodesulfobacteriota</taxon>
        <taxon>Desulfobacteria</taxon>
        <taxon>Desulfobacterales</taxon>
        <taxon>Desulfobacterales incertae sedis</taxon>
        <taxon>Candidatus Desulfatibia</taxon>
    </lineage>
</organism>
<dbReference type="PANTHER" id="PTHR30435">
    <property type="entry name" value="FLAGELLAR PROTEIN"/>
    <property type="match status" value="1"/>
</dbReference>
<evidence type="ECO:0000256" key="5">
    <source>
        <dbReference type="ARBA" id="ARBA00025933"/>
    </source>
</evidence>
<comment type="subcellular location">
    <subcellularLocation>
        <location evidence="1 6">Bacterial flagellum basal body</location>
    </subcellularLocation>
</comment>
<dbReference type="Pfam" id="PF06429">
    <property type="entry name" value="Flg_bbr_C"/>
    <property type="match status" value="1"/>
</dbReference>
<evidence type="ECO:0000256" key="1">
    <source>
        <dbReference type="ARBA" id="ARBA00004117"/>
    </source>
</evidence>
<accession>A0A8J6NU05</accession>
<dbReference type="GO" id="GO:0030694">
    <property type="term" value="C:bacterial-type flagellum basal body, rod"/>
    <property type="evidence" value="ECO:0007669"/>
    <property type="project" value="UniProtKB-UniRule"/>
</dbReference>
<evidence type="ECO:0000256" key="3">
    <source>
        <dbReference type="ARBA" id="ARBA00017941"/>
    </source>
</evidence>
<evidence type="ECO:0000256" key="2">
    <source>
        <dbReference type="ARBA" id="ARBA00009677"/>
    </source>
</evidence>
<dbReference type="NCBIfam" id="TIGR01395">
    <property type="entry name" value="FlgC"/>
    <property type="match status" value="1"/>
</dbReference>
<gene>
    <name evidence="9" type="primary">flgC</name>
    <name evidence="9" type="ORF">H8D96_10375</name>
</gene>
<dbReference type="AlphaFoldDB" id="A0A8J6NU05"/>
<comment type="similarity">
    <text evidence="2">Belongs to the flagella basal body rod proteins family.</text>
</comment>
<evidence type="ECO:0000256" key="6">
    <source>
        <dbReference type="RuleBase" id="RU362062"/>
    </source>
</evidence>
<dbReference type="PANTHER" id="PTHR30435:SF2">
    <property type="entry name" value="FLAGELLAR BASAL-BODY ROD PROTEIN FLGC"/>
    <property type="match status" value="1"/>
</dbReference>
<feature type="domain" description="Flagellar basal body rod protein N-terminal" evidence="7">
    <location>
        <begin position="7"/>
        <end position="34"/>
    </location>
</feature>